<dbReference type="PANTHER" id="PTHR23427:SF2">
    <property type="entry name" value="SURFEIT LOCUS PROTEIN 1"/>
    <property type="match status" value="1"/>
</dbReference>
<dbReference type="CDD" id="cd06662">
    <property type="entry name" value="SURF1"/>
    <property type="match status" value="1"/>
</dbReference>
<dbReference type="InterPro" id="IPR045214">
    <property type="entry name" value="Surf1/Surf4"/>
</dbReference>
<evidence type="ECO:0000313" key="8">
    <source>
        <dbReference type="Proteomes" id="UP001634394"/>
    </source>
</evidence>
<evidence type="ECO:0000256" key="6">
    <source>
        <dbReference type="RuleBase" id="RU363076"/>
    </source>
</evidence>
<comment type="caution">
    <text evidence="6">Lacks conserved residue(s) required for the propagation of feature annotation.</text>
</comment>
<gene>
    <name evidence="7" type="ORF">ACJMK2_039076</name>
</gene>
<evidence type="ECO:0000313" key="7">
    <source>
        <dbReference type="EMBL" id="KAL3871053.1"/>
    </source>
</evidence>
<keyword evidence="8" id="KW-1185">Reference proteome</keyword>
<evidence type="ECO:0000256" key="2">
    <source>
        <dbReference type="ARBA" id="ARBA00007165"/>
    </source>
</evidence>
<comment type="function">
    <text evidence="6">Probably involved in the biogenesis of the COX complex.</text>
</comment>
<accession>A0ABD3WCU1</accession>
<dbReference type="Pfam" id="PF02104">
    <property type="entry name" value="SURF1"/>
    <property type="match status" value="1"/>
</dbReference>
<protein>
    <recommendedName>
        <fullName evidence="6">SURF1-like protein</fullName>
    </recommendedName>
</protein>
<sequence>MSLSSCRSALYQNILNRTKKLGNLLSLFRKGQTDASNKTFQSADGSSTLQTPRLKPVFRRNSDTGYALLVVPITSSALGVWQIYRWVWKKGLIKEMEDKMKREPIPLPSSVEEINNMEYVSVRVRGTFDHLKEMYIVPRSNVHPPSTSNPLEMNRQTGSYVVTPFKLSDRDWTILVNRGWVPPSRRNPVTRLKGQVNGEVELVGVIRKNEKRALFFSEVRDNSFPDSYRYRDIDTLASSAGTELVFIDADYASTVVGGPIGGQTRMHFRDQHVSYAMTWFALAGVTWILWKQRYRRPPRSHMSNILLTKK</sequence>
<proteinExistence type="inferred from homology"/>
<evidence type="ECO:0000256" key="4">
    <source>
        <dbReference type="ARBA" id="ARBA00022989"/>
    </source>
</evidence>
<keyword evidence="3 6" id="KW-0812">Transmembrane</keyword>
<keyword evidence="5 6" id="KW-0472">Membrane</keyword>
<evidence type="ECO:0000256" key="5">
    <source>
        <dbReference type="ARBA" id="ARBA00023136"/>
    </source>
</evidence>
<dbReference type="EMBL" id="JBJQND010000007">
    <property type="protein sequence ID" value="KAL3871053.1"/>
    <property type="molecule type" value="Genomic_DNA"/>
</dbReference>
<comment type="subcellular location">
    <subcellularLocation>
        <location evidence="1">Membrane</location>
    </subcellularLocation>
    <subcellularLocation>
        <location evidence="6">Mitochondrion inner membrane</location>
        <topology evidence="6">Multi-pass membrane protein</topology>
    </subcellularLocation>
</comment>
<evidence type="ECO:0000256" key="3">
    <source>
        <dbReference type="ARBA" id="ARBA00022692"/>
    </source>
</evidence>
<dbReference type="AlphaFoldDB" id="A0ABD3WCU1"/>
<dbReference type="GO" id="GO:0005743">
    <property type="term" value="C:mitochondrial inner membrane"/>
    <property type="evidence" value="ECO:0007669"/>
    <property type="project" value="UniProtKB-SubCell"/>
</dbReference>
<comment type="similarity">
    <text evidence="2 6">Belongs to the SURF1 family.</text>
</comment>
<dbReference type="PANTHER" id="PTHR23427">
    <property type="entry name" value="SURFEIT LOCUS PROTEIN"/>
    <property type="match status" value="1"/>
</dbReference>
<name>A0ABD3WCU1_SINWO</name>
<reference evidence="7 8" key="1">
    <citation type="submission" date="2024-11" db="EMBL/GenBank/DDBJ databases">
        <title>Chromosome-level genome assembly of the freshwater bivalve Anodonta woodiana.</title>
        <authorList>
            <person name="Chen X."/>
        </authorList>
    </citation>
    <scope>NUCLEOTIDE SEQUENCE [LARGE SCALE GENOMIC DNA]</scope>
    <source>
        <strain evidence="7">MN2024</strain>
        <tissue evidence="7">Gills</tissue>
    </source>
</reference>
<dbReference type="Proteomes" id="UP001634394">
    <property type="component" value="Unassembled WGS sequence"/>
</dbReference>
<keyword evidence="4 6" id="KW-1133">Transmembrane helix</keyword>
<keyword evidence="6" id="KW-0496">Mitochondrion</keyword>
<keyword evidence="6" id="KW-0999">Mitochondrion inner membrane</keyword>
<dbReference type="PROSITE" id="PS50895">
    <property type="entry name" value="SURF1"/>
    <property type="match status" value="1"/>
</dbReference>
<comment type="caution">
    <text evidence="7">The sequence shown here is derived from an EMBL/GenBank/DDBJ whole genome shotgun (WGS) entry which is preliminary data.</text>
</comment>
<feature type="transmembrane region" description="Helical" evidence="6">
    <location>
        <begin position="273"/>
        <end position="290"/>
    </location>
</feature>
<dbReference type="InterPro" id="IPR002994">
    <property type="entry name" value="Surf1/Shy1"/>
</dbReference>
<evidence type="ECO:0000256" key="1">
    <source>
        <dbReference type="ARBA" id="ARBA00004370"/>
    </source>
</evidence>
<organism evidence="7 8">
    <name type="scientific">Sinanodonta woodiana</name>
    <name type="common">Chinese pond mussel</name>
    <name type="synonym">Anodonta woodiana</name>
    <dbReference type="NCBI Taxonomy" id="1069815"/>
    <lineage>
        <taxon>Eukaryota</taxon>
        <taxon>Metazoa</taxon>
        <taxon>Spiralia</taxon>
        <taxon>Lophotrochozoa</taxon>
        <taxon>Mollusca</taxon>
        <taxon>Bivalvia</taxon>
        <taxon>Autobranchia</taxon>
        <taxon>Heteroconchia</taxon>
        <taxon>Palaeoheterodonta</taxon>
        <taxon>Unionida</taxon>
        <taxon>Unionoidea</taxon>
        <taxon>Unionidae</taxon>
        <taxon>Unioninae</taxon>
        <taxon>Sinanodonta</taxon>
    </lineage>
</organism>